<feature type="repeat" description="PPR" evidence="3">
    <location>
        <begin position="238"/>
        <end position="272"/>
    </location>
</feature>
<comment type="caution">
    <text evidence="6">The sequence shown here is derived from an EMBL/GenBank/DDBJ whole genome shotgun (WGS) entry which is preliminary data.</text>
</comment>
<reference evidence="6 7" key="1">
    <citation type="submission" date="2024-01" db="EMBL/GenBank/DDBJ databases">
        <title>Genome assemblies of Stephania.</title>
        <authorList>
            <person name="Yang L."/>
        </authorList>
    </citation>
    <scope>NUCLEOTIDE SEQUENCE [LARGE SCALE GENOMIC DNA]</scope>
    <source>
        <strain evidence="6">JXDWG</strain>
        <tissue evidence="6">Leaf</tissue>
    </source>
</reference>
<dbReference type="Pfam" id="PF20430">
    <property type="entry name" value="Eplus_motif"/>
    <property type="match status" value="1"/>
</dbReference>
<evidence type="ECO:0000259" key="5">
    <source>
        <dbReference type="Pfam" id="PF14432"/>
    </source>
</evidence>
<feature type="repeat" description="PPR" evidence="3">
    <location>
        <begin position="137"/>
        <end position="171"/>
    </location>
</feature>
<dbReference type="PANTHER" id="PTHR47926">
    <property type="entry name" value="PENTATRICOPEPTIDE REPEAT-CONTAINING PROTEIN"/>
    <property type="match status" value="1"/>
</dbReference>
<dbReference type="PROSITE" id="PS51375">
    <property type="entry name" value="PPR"/>
    <property type="match status" value="3"/>
</dbReference>
<feature type="region of interest" description="Disordered" evidence="4">
    <location>
        <begin position="651"/>
        <end position="678"/>
    </location>
</feature>
<dbReference type="GO" id="GO:0008270">
    <property type="term" value="F:zinc ion binding"/>
    <property type="evidence" value="ECO:0007669"/>
    <property type="project" value="InterPro"/>
</dbReference>
<evidence type="ECO:0000313" key="7">
    <source>
        <dbReference type="Proteomes" id="UP001419268"/>
    </source>
</evidence>
<dbReference type="NCBIfam" id="TIGR00756">
    <property type="entry name" value="PPR"/>
    <property type="match status" value="7"/>
</dbReference>
<dbReference type="Proteomes" id="UP001419268">
    <property type="component" value="Unassembled WGS sequence"/>
</dbReference>
<comment type="similarity">
    <text evidence="1">Belongs to the PPR family. PCMP-H subfamily.</text>
</comment>
<evidence type="ECO:0000256" key="1">
    <source>
        <dbReference type="ARBA" id="ARBA00006643"/>
    </source>
</evidence>
<dbReference type="EMBL" id="JBBNAG010000013">
    <property type="protein sequence ID" value="KAK9083451.1"/>
    <property type="molecule type" value="Genomic_DNA"/>
</dbReference>
<dbReference type="InterPro" id="IPR002885">
    <property type="entry name" value="PPR_rpt"/>
</dbReference>
<dbReference type="Pfam" id="PF20431">
    <property type="entry name" value="E_motif"/>
    <property type="match status" value="1"/>
</dbReference>
<dbReference type="PANTHER" id="PTHR47926:SF436">
    <property type="entry name" value="PENTATRICOPEPTIDE REPEAT-CONTAINING PROTEIN ELI1, CHLOROPLASTIC-LIKE ISOFORM X2"/>
    <property type="match status" value="1"/>
</dbReference>
<keyword evidence="2" id="KW-0677">Repeat</keyword>
<keyword evidence="7" id="KW-1185">Reference proteome</keyword>
<proteinExistence type="inferred from homology"/>
<dbReference type="InterPro" id="IPR046849">
    <property type="entry name" value="E2_motif"/>
</dbReference>
<dbReference type="InterPro" id="IPR046848">
    <property type="entry name" value="E_motif"/>
</dbReference>
<dbReference type="FunFam" id="1.25.40.10:FF:000333">
    <property type="entry name" value="Pentatricopeptide repeat-containing protein"/>
    <property type="match status" value="1"/>
</dbReference>
<dbReference type="GO" id="GO:0009451">
    <property type="term" value="P:RNA modification"/>
    <property type="evidence" value="ECO:0007669"/>
    <property type="project" value="InterPro"/>
</dbReference>
<dbReference type="Pfam" id="PF14432">
    <property type="entry name" value="DYW_deaminase"/>
    <property type="match status" value="1"/>
</dbReference>
<evidence type="ECO:0000256" key="2">
    <source>
        <dbReference type="ARBA" id="ARBA00022737"/>
    </source>
</evidence>
<evidence type="ECO:0000313" key="6">
    <source>
        <dbReference type="EMBL" id="KAK9083451.1"/>
    </source>
</evidence>
<dbReference type="InterPro" id="IPR032867">
    <property type="entry name" value="DYW_dom"/>
</dbReference>
<gene>
    <name evidence="6" type="ORF">Scep_029922</name>
</gene>
<organism evidence="6 7">
    <name type="scientific">Stephania cephalantha</name>
    <dbReference type="NCBI Taxonomy" id="152367"/>
    <lineage>
        <taxon>Eukaryota</taxon>
        <taxon>Viridiplantae</taxon>
        <taxon>Streptophyta</taxon>
        <taxon>Embryophyta</taxon>
        <taxon>Tracheophyta</taxon>
        <taxon>Spermatophyta</taxon>
        <taxon>Magnoliopsida</taxon>
        <taxon>Ranunculales</taxon>
        <taxon>Menispermaceae</taxon>
        <taxon>Menispermoideae</taxon>
        <taxon>Cissampelideae</taxon>
        <taxon>Stephania</taxon>
    </lineage>
</organism>
<dbReference type="InterPro" id="IPR011990">
    <property type="entry name" value="TPR-like_helical_dom_sf"/>
</dbReference>
<protein>
    <recommendedName>
        <fullName evidence="5">DYW domain-containing protein</fullName>
    </recommendedName>
</protein>
<name>A0AAP0DYU3_9MAGN</name>
<dbReference type="Pfam" id="PF13041">
    <property type="entry name" value="PPR_2"/>
    <property type="match status" value="2"/>
</dbReference>
<dbReference type="InterPro" id="IPR046960">
    <property type="entry name" value="PPR_At4g14850-like_plant"/>
</dbReference>
<accession>A0AAP0DYU3</accession>
<feature type="domain" description="DYW" evidence="5">
    <location>
        <begin position="485"/>
        <end position="576"/>
    </location>
</feature>
<sequence>MPQPHAFLWNSIIKGCLNNNDPQEALFMYYKMVVAQAWPNEFTFPTLFKACAVVGAVEKGEQLHAHVMKLGLVGDGHVRSSAIRMYAKCGRVKEARQVLDESREADVVCWNAMIDGYLKCGDVEAATALFEAKEEKNVGSWNAMISGYARCGKIELAEKLFREMPQRDEISWSAIIDGYIKQGCFKEALIVFHEMQNSGARLRKSVLSSVLAACANVGALDEGKWIHAYISRNSIQLDAILGTSLLDMYAKCGRLDMAWEVFENMKQKRVFSWNAMIGGLAMHGRAKDAIELFLKMQRDENLKPDGITFVGVLSACAHAGLVEQGLQYFNSMKQKYGVEPAVEHYGCIVNLLGRAGLFAEAQELIKSMPMTPNAAVWGALLGACRTHGNVELGGKLGKLLLELEPQNSGRYALLSHIYANAGRWDDVANVRTLMKDRNIKTASGRSVINLNGVTHEFVMGDGSHPHMKQINVMLEEVIEKLRLVGYVPNTTQVLFDIDEEEKETRLCRHSEKIAIAFGLLNTSPGTTIQIVKNLRVCEDCHDATKLISRMYDREIIVRDRVRYHHFRNGSCSCKDFCYVHRKVWQHYLKTNCIWGSNLKEREGSEGSRAGKLKEAGGEQLVLGVTIEPGQTFSTDSGVTITISEVEAASTPLEIQEGSDSTSLEPFFEKDNGDLNVTQ</sequence>
<dbReference type="FunFam" id="1.25.40.10:FF:000184">
    <property type="entry name" value="Pentatricopeptide repeat-containing protein, chloroplastic"/>
    <property type="match status" value="1"/>
</dbReference>
<evidence type="ECO:0000256" key="4">
    <source>
        <dbReference type="SAM" id="MobiDB-lite"/>
    </source>
</evidence>
<evidence type="ECO:0000256" key="3">
    <source>
        <dbReference type="PROSITE-ProRule" id="PRU00708"/>
    </source>
</evidence>
<dbReference type="GO" id="GO:0003723">
    <property type="term" value="F:RNA binding"/>
    <property type="evidence" value="ECO:0007669"/>
    <property type="project" value="InterPro"/>
</dbReference>
<dbReference type="Pfam" id="PF01535">
    <property type="entry name" value="PPR"/>
    <property type="match status" value="6"/>
</dbReference>
<dbReference type="AlphaFoldDB" id="A0AAP0DYU3"/>
<dbReference type="Gene3D" id="1.25.40.10">
    <property type="entry name" value="Tetratricopeptide repeat domain"/>
    <property type="match status" value="4"/>
</dbReference>
<feature type="repeat" description="PPR" evidence="3">
    <location>
        <begin position="106"/>
        <end position="136"/>
    </location>
</feature>